<keyword evidence="2" id="KW-1185">Reference proteome</keyword>
<proteinExistence type="predicted"/>
<dbReference type="RefSeq" id="WP_379685833.1">
    <property type="nucleotide sequence ID" value="NZ_JBHLYW010000007.1"/>
</dbReference>
<name>A0ABV6BMX5_9FLAO</name>
<dbReference type="Proteomes" id="UP001589734">
    <property type="component" value="Unassembled WGS sequence"/>
</dbReference>
<dbReference type="EMBL" id="JBHLYW010000007">
    <property type="protein sequence ID" value="MFC0076795.1"/>
    <property type="molecule type" value="Genomic_DNA"/>
</dbReference>
<organism evidence="1 2">
    <name type="scientific">Flavobacterium procerum</name>
    <dbReference type="NCBI Taxonomy" id="1455569"/>
    <lineage>
        <taxon>Bacteria</taxon>
        <taxon>Pseudomonadati</taxon>
        <taxon>Bacteroidota</taxon>
        <taxon>Flavobacteriia</taxon>
        <taxon>Flavobacteriales</taxon>
        <taxon>Flavobacteriaceae</taxon>
        <taxon>Flavobacterium</taxon>
    </lineage>
</organism>
<reference evidence="1 2" key="1">
    <citation type="submission" date="2024-09" db="EMBL/GenBank/DDBJ databases">
        <authorList>
            <person name="Sun Q."/>
            <person name="Mori K."/>
        </authorList>
    </citation>
    <scope>NUCLEOTIDE SEQUENCE [LARGE SCALE GENOMIC DNA]</scope>
    <source>
        <strain evidence="1 2">CGMCC 1.12926</strain>
    </source>
</reference>
<sequence>MKNNIEQEIQNLTNQLLELVALNCWNTISKNLVFILSNISETDTAGENVFLHRHNKNIANKKKTPQQFNDAISNLAKIYDSVYDINLYVYKAEKNRTILDIRYFLKSELDPEFLSVVADNSPMLHCKIAHPPYRNTNSKFDVNWELGGIRHNWNMFWYKRKFEK</sequence>
<evidence type="ECO:0000313" key="2">
    <source>
        <dbReference type="Proteomes" id="UP001589734"/>
    </source>
</evidence>
<comment type="caution">
    <text evidence="1">The sequence shown here is derived from an EMBL/GenBank/DDBJ whole genome shotgun (WGS) entry which is preliminary data.</text>
</comment>
<accession>A0ABV6BMX5</accession>
<gene>
    <name evidence="1" type="ORF">ACFFLS_07075</name>
</gene>
<protein>
    <submittedName>
        <fullName evidence="1">Uncharacterized protein</fullName>
    </submittedName>
</protein>
<evidence type="ECO:0000313" key="1">
    <source>
        <dbReference type="EMBL" id="MFC0076795.1"/>
    </source>
</evidence>